<dbReference type="CDD" id="cd09076">
    <property type="entry name" value="L1-EN"/>
    <property type="match status" value="1"/>
</dbReference>
<dbReference type="Gene3D" id="3.60.10.10">
    <property type="entry name" value="Endonuclease/exonuclease/phosphatase"/>
    <property type="match status" value="1"/>
</dbReference>
<dbReference type="SUPFAM" id="SSF56672">
    <property type="entry name" value="DNA/RNA polymerases"/>
    <property type="match status" value="1"/>
</dbReference>
<dbReference type="Pfam" id="PF03372">
    <property type="entry name" value="Exo_endo_phos"/>
    <property type="match status" value="1"/>
</dbReference>
<gene>
    <name evidence="3" type="ORF">CVLEPA_LOCUS2555</name>
</gene>
<dbReference type="SUPFAM" id="SSF56219">
    <property type="entry name" value="DNase I-like"/>
    <property type="match status" value="1"/>
</dbReference>
<evidence type="ECO:0000313" key="3">
    <source>
        <dbReference type="EMBL" id="CAK8672880.1"/>
    </source>
</evidence>
<sequence length="1147" mass="132424">MTTFLKIISFNCQGLNDASKRKALFETLKKLAAQIILLQETKCNPKDVNNWSNEWDVGPSIFNAANRKKHANAGTAILINHPAITFAQTRRDAEGRVIAANIKIANKIIQIINVYAPNVQVGHYVKNNEFFHKLYGYVNPNVPLIIGGDFNIVDDPERDRFPPHKKRSTRTKIELQNFTQAFDLNDPYDQTQNSDVDFTWQSGSSKSRIDRFYVSQQIKVDGLQTMQNPLSDHKMLLANCVSFALEKRGRGVWKNNVNVFQNVKFRKTLEERWPLWRTLHPLLIPDLSAWWVEIKNRIKDLIIEITREIAQETREEETRLENDYKLVCERLSQAKCNYDDYLAAKKSLADFQRKAADKKLRKSLQRNLDTPTKQFFQRFMQDRKSTRITEVTDSEGVKHISSPSILKETRRFYNKLYSKEVTSEKKQRFFLKHLKAHLSPYERETLDAEISDQEIFTALTQMKKGKTPGPDGLSIEFYVQCWDIIGGGLLEIIKTWFRDASTTNSNKEGVITLIHKKGPTNDLSNYRPISLLNCDLKLYTKILTNRLKGKLNNITHQNQFAKPQKSIHDAIIKIRDLYEKSRNEGQNHLFISIDFLKAFDSINHAWLFKVLERMHFPSRFLLAVKNLYSDAKSRIINNGFLSEPFHLKKGVRQGDPLSLYLFILAVEPLICTINSSVEIDGLGPTPKYRTKCVAYADDTTFTLKDTYSAEKTFKLLDDFSEASGLKINISKSKGLTPEIKPNTTTQLPPIQWTNSQLQLLGTAIGTYDPTISWSQPLENLKKEATRLKKVHSTFDAKCILVRSKLLPLISYNAFSQPITTKTAETINRTIERYILTSNNTFADIEVLQRPRDYGGYDIINIPVYADLFYLKPLTPFCRDKIENKVLSLENRTIEHQIGHQLSNLLGIQIDNRIPHATSPSIYYEHMLEIIRKHRISLKEIVSGKVKKIYQRIIRESAPQLYLTPPERSTWPRVHNAILSNAQKTFNYRVIWNDLPTRGDMTNFVPYTETACRFCANGPDSVLHTIVKCKKINTIWECASGVAQILTRRDDIKFDPTTITNFDGIGGPDFESADMLTYWLTVVKQKIWKHRNAILFESQTFNPDEIIRSIKRTVYARRTWDRRNEGPYKQQIEKLCAAMQKFFTPPLP</sequence>
<proteinExistence type="predicted"/>
<feature type="coiled-coil region" evidence="1">
    <location>
        <begin position="295"/>
        <end position="323"/>
    </location>
</feature>
<dbReference type="Proteomes" id="UP001642483">
    <property type="component" value="Unassembled WGS sequence"/>
</dbReference>
<feature type="domain" description="Reverse transcriptase" evidence="2">
    <location>
        <begin position="495"/>
        <end position="764"/>
    </location>
</feature>
<evidence type="ECO:0000256" key="1">
    <source>
        <dbReference type="SAM" id="Coils"/>
    </source>
</evidence>
<organism evidence="3 4">
    <name type="scientific">Clavelina lepadiformis</name>
    <name type="common">Light-bulb sea squirt</name>
    <name type="synonym">Ascidia lepadiformis</name>
    <dbReference type="NCBI Taxonomy" id="159417"/>
    <lineage>
        <taxon>Eukaryota</taxon>
        <taxon>Metazoa</taxon>
        <taxon>Chordata</taxon>
        <taxon>Tunicata</taxon>
        <taxon>Ascidiacea</taxon>
        <taxon>Aplousobranchia</taxon>
        <taxon>Clavelinidae</taxon>
        <taxon>Clavelina</taxon>
    </lineage>
</organism>
<dbReference type="CDD" id="cd01650">
    <property type="entry name" value="RT_nLTR_like"/>
    <property type="match status" value="1"/>
</dbReference>
<dbReference type="EMBL" id="CAWYQH010000001">
    <property type="protein sequence ID" value="CAK8672880.1"/>
    <property type="molecule type" value="Genomic_DNA"/>
</dbReference>
<keyword evidence="4" id="KW-1185">Reference proteome</keyword>
<evidence type="ECO:0000313" key="4">
    <source>
        <dbReference type="Proteomes" id="UP001642483"/>
    </source>
</evidence>
<dbReference type="InterPro" id="IPR000477">
    <property type="entry name" value="RT_dom"/>
</dbReference>
<dbReference type="Pfam" id="PF00078">
    <property type="entry name" value="RVT_1"/>
    <property type="match status" value="1"/>
</dbReference>
<keyword evidence="1" id="KW-0175">Coiled coil</keyword>
<comment type="caution">
    <text evidence="3">The sequence shown here is derived from an EMBL/GenBank/DDBJ whole genome shotgun (WGS) entry which is preliminary data.</text>
</comment>
<dbReference type="InterPro" id="IPR036691">
    <property type="entry name" value="Endo/exonu/phosph_ase_sf"/>
</dbReference>
<name>A0ABP0EZG3_CLALP</name>
<dbReference type="PANTHER" id="PTHR19446">
    <property type="entry name" value="REVERSE TRANSCRIPTASES"/>
    <property type="match status" value="1"/>
</dbReference>
<accession>A0ABP0EZG3</accession>
<dbReference type="PROSITE" id="PS50878">
    <property type="entry name" value="RT_POL"/>
    <property type="match status" value="1"/>
</dbReference>
<protein>
    <recommendedName>
        <fullName evidence="2">Reverse transcriptase domain-containing protein</fullName>
    </recommendedName>
</protein>
<dbReference type="InterPro" id="IPR005135">
    <property type="entry name" value="Endo/exonuclease/phosphatase"/>
</dbReference>
<dbReference type="InterPro" id="IPR043502">
    <property type="entry name" value="DNA/RNA_pol_sf"/>
</dbReference>
<reference evidence="3 4" key="1">
    <citation type="submission" date="2024-02" db="EMBL/GenBank/DDBJ databases">
        <authorList>
            <person name="Daric V."/>
            <person name="Darras S."/>
        </authorList>
    </citation>
    <scope>NUCLEOTIDE SEQUENCE [LARGE SCALE GENOMIC DNA]</scope>
</reference>
<evidence type="ECO:0000259" key="2">
    <source>
        <dbReference type="PROSITE" id="PS50878"/>
    </source>
</evidence>